<name>A0ABV7FMB5_9ALTE</name>
<evidence type="ECO:0000313" key="2">
    <source>
        <dbReference type="EMBL" id="MFC3121454.1"/>
    </source>
</evidence>
<evidence type="ECO:0000313" key="3">
    <source>
        <dbReference type="Proteomes" id="UP001595478"/>
    </source>
</evidence>
<sequence>MIHHRKIFLLLSAASLINACGGGETQVQENPIPPPNNSPVQNYTGPAAATEDTQDFKINVWDNIATAEKCGACHIQNQQSPTFARNDDINEAYRITNSLIDKASPRDSLLITKVAGGHNCWLSSVEACTDLMSTWVANWLDTEETSTQIVLEPPAPRAVGANKNFPEEPSLFAENLHPLLQSNCSECHSSTAAIPISPYIGSADISEAYRAAIPKLNLDSPANSRLVVRVAEEFHNCWTDCAQDGESLIAAIQGMANSIPDTELDSGLVASHVSSMLEGTLASGGGRFEANIIAKWEFKTGTGNTAFDTSGVSPAINLTLSGGYDWVGGFGIQLTNGKAQGTTSSSKKLHDLITATGEYAIEAWIAPANVTQEGPARIVTYSGGDERRNFMLGQTLYNYNAALRHTNTDGNGEPFLSTDDADQDLQAALQHVVVNYSAASGRQIFVNGEFSGDEDDVSGGLLNDWDDSFAFALGSEVSGRYPFAGTIRMVAIHNRTLSAEQIESNFDAGIGQKFYVMFGISEIINAEQSYIVFEVSQFDSFSYLFAEPSVISLNENTSLDGIPLMGMRIGINGREEKTGQVFATLNKNIDTASSTLNSFGAIPISRQGTIIPVQKGPELDEFFLSFDTLGDIQSTRAEPTPPVLASPQDLPAQAELGVRHFAEINASMAALSQVDPQQEDVLATYTQLKQQLPSVTGLSSFLASNQMAITQLAIKYCDALVEDNLLRTAYFPNMNFAYDANGGFNETSKQAIISPLLTNMIGGDVVGQPNSSELTAEISALIDKLSACSFTNSCDANTTPTVVKASCAAVLGSAAVTLQ</sequence>
<feature type="chain" id="PRO_5046988340" evidence="1">
    <location>
        <begin position="20"/>
        <end position="819"/>
    </location>
</feature>
<evidence type="ECO:0000256" key="1">
    <source>
        <dbReference type="SAM" id="SignalP"/>
    </source>
</evidence>
<reference evidence="3" key="1">
    <citation type="journal article" date="2019" name="Int. J. Syst. Evol. Microbiol.">
        <title>The Global Catalogue of Microorganisms (GCM) 10K type strain sequencing project: providing services to taxonomists for standard genome sequencing and annotation.</title>
        <authorList>
            <consortium name="The Broad Institute Genomics Platform"/>
            <consortium name="The Broad Institute Genome Sequencing Center for Infectious Disease"/>
            <person name="Wu L."/>
            <person name="Ma J."/>
        </authorList>
    </citation>
    <scope>NUCLEOTIDE SEQUENCE [LARGE SCALE GENOMIC DNA]</scope>
    <source>
        <strain evidence="3">KCTC 52473</strain>
    </source>
</reference>
<keyword evidence="3" id="KW-1185">Reference proteome</keyword>
<dbReference type="Proteomes" id="UP001595478">
    <property type="component" value="Unassembled WGS sequence"/>
</dbReference>
<feature type="signal peptide" evidence="1">
    <location>
        <begin position="1"/>
        <end position="19"/>
    </location>
</feature>
<dbReference type="RefSeq" id="WP_376919590.1">
    <property type="nucleotide sequence ID" value="NZ_JBHRSW010000011.1"/>
</dbReference>
<organism evidence="2 3">
    <name type="scientific">Agaribacter flavus</name>
    <dbReference type="NCBI Taxonomy" id="1902781"/>
    <lineage>
        <taxon>Bacteria</taxon>
        <taxon>Pseudomonadati</taxon>
        <taxon>Pseudomonadota</taxon>
        <taxon>Gammaproteobacteria</taxon>
        <taxon>Alteromonadales</taxon>
        <taxon>Alteromonadaceae</taxon>
        <taxon>Agaribacter</taxon>
    </lineage>
</organism>
<protein>
    <submittedName>
        <fullName evidence="2">LamG domain-containing protein</fullName>
    </submittedName>
</protein>
<proteinExistence type="predicted"/>
<keyword evidence="1" id="KW-0732">Signal</keyword>
<dbReference type="EMBL" id="JBHRSW010000011">
    <property type="protein sequence ID" value="MFC3121454.1"/>
    <property type="molecule type" value="Genomic_DNA"/>
</dbReference>
<dbReference type="Gene3D" id="2.60.120.200">
    <property type="match status" value="1"/>
</dbReference>
<dbReference type="Pfam" id="PF13385">
    <property type="entry name" value="Laminin_G_3"/>
    <property type="match status" value="1"/>
</dbReference>
<dbReference type="SUPFAM" id="SSF49899">
    <property type="entry name" value="Concanavalin A-like lectins/glucanases"/>
    <property type="match status" value="1"/>
</dbReference>
<accession>A0ABV7FMB5</accession>
<dbReference type="InterPro" id="IPR013320">
    <property type="entry name" value="ConA-like_dom_sf"/>
</dbReference>
<gene>
    <name evidence="2" type="ORF">ACFOHL_07455</name>
</gene>
<comment type="caution">
    <text evidence="2">The sequence shown here is derived from an EMBL/GenBank/DDBJ whole genome shotgun (WGS) entry which is preliminary data.</text>
</comment>